<evidence type="ECO:0000313" key="1">
    <source>
        <dbReference type="EMBL" id="RHN82731.1"/>
    </source>
</evidence>
<dbReference type="Proteomes" id="UP000265566">
    <property type="component" value="Chromosome 1"/>
</dbReference>
<gene>
    <name evidence="1" type="ORF">MtrunA17_Chr1g0212941</name>
</gene>
<dbReference type="AlphaFoldDB" id="A0A396K1Y1"/>
<comment type="caution">
    <text evidence="1">The sequence shown here is derived from an EMBL/GenBank/DDBJ whole genome shotgun (WGS) entry which is preliminary data.</text>
</comment>
<dbReference type="EMBL" id="PSQE01000001">
    <property type="protein sequence ID" value="RHN82731.1"/>
    <property type="molecule type" value="Genomic_DNA"/>
</dbReference>
<name>A0A396K1Y1_MEDTR</name>
<reference evidence="2" key="1">
    <citation type="journal article" date="2018" name="Nat. Plants">
        <title>Whole-genome landscape of Medicago truncatula symbiotic genes.</title>
        <authorList>
            <person name="Pecrix Y."/>
            <person name="Staton S.E."/>
            <person name="Sallet E."/>
            <person name="Lelandais-Briere C."/>
            <person name="Moreau S."/>
            <person name="Carrere S."/>
            <person name="Blein T."/>
            <person name="Jardinaud M.F."/>
            <person name="Latrasse D."/>
            <person name="Zouine M."/>
            <person name="Zahm M."/>
            <person name="Kreplak J."/>
            <person name="Mayjonade B."/>
            <person name="Satge C."/>
            <person name="Perez M."/>
            <person name="Cauet S."/>
            <person name="Marande W."/>
            <person name="Chantry-Darmon C."/>
            <person name="Lopez-Roques C."/>
            <person name="Bouchez O."/>
            <person name="Berard A."/>
            <person name="Debelle F."/>
            <person name="Munos S."/>
            <person name="Bendahmane A."/>
            <person name="Berges H."/>
            <person name="Niebel A."/>
            <person name="Buitink J."/>
            <person name="Frugier F."/>
            <person name="Benhamed M."/>
            <person name="Crespi M."/>
            <person name="Gouzy J."/>
            <person name="Gamas P."/>
        </authorList>
    </citation>
    <scope>NUCLEOTIDE SEQUENCE [LARGE SCALE GENOMIC DNA]</scope>
    <source>
        <strain evidence="2">cv. Jemalong A17</strain>
    </source>
</reference>
<proteinExistence type="predicted"/>
<sequence length="52" mass="5850">MVISSFVSAKATSTRSIESSWDSSSKFFCFFRSEVKCLGSHGLKSSFKIYEK</sequence>
<protein>
    <submittedName>
        <fullName evidence="1">Uncharacterized protein</fullName>
    </submittedName>
</protein>
<accession>A0A396K1Y1</accession>
<organism evidence="1 2">
    <name type="scientific">Medicago truncatula</name>
    <name type="common">Barrel medic</name>
    <name type="synonym">Medicago tribuloides</name>
    <dbReference type="NCBI Taxonomy" id="3880"/>
    <lineage>
        <taxon>Eukaryota</taxon>
        <taxon>Viridiplantae</taxon>
        <taxon>Streptophyta</taxon>
        <taxon>Embryophyta</taxon>
        <taxon>Tracheophyta</taxon>
        <taxon>Spermatophyta</taxon>
        <taxon>Magnoliopsida</taxon>
        <taxon>eudicotyledons</taxon>
        <taxon>Gunneridae</taxon>
        <taxon>Pentapetalae</taxon>
        <taxon>rosids</taxon>
        <taxon>fabids</taxon>
        <taxon>Fabales</taxon>
        <taxon>Fabaceae</taxon>
        <taxon>Papilionoideae</taxon>
        <taxon>50 kb inversion clade</taxon>
        <taxon>NPAAA clade</taxon>
        <taxon>Hologalegina</taxon>
        <taxon>IRL clade</taxon>
        <taxon>Trifolieae</taxon>
        <taxon>Medicago</taxon>
    </lineage>
</organism>
<evidence type="ECO:0000313" key="2">
    <source>
        <dbReference type="Proteomes" id="UP000265566"/>
    </source>
</evidence>
<dbReference type="Gramene" id="rna6915">
    <property type="protein sequence ID" value="RHN82731.1"/>
    <property type="gene ID" value="gene6915"/>
</dbReference>